<dbReference type="AlphaFoldDB" id="A0A1F8BAD3"/>
<dbReference type="Proteomes" id="UP000176404">
    <property type="component" value="Unassembled WGS sequence"/>
</dbReference>
<name>A0A1F8BAD3_9BACT</name>
<accession>A0A1F8BAD3</accession>
<protein>
    <submittedName>
        <fullName evidence="1">Uncharacterized protein</fullName>
    </submittedName>
</protein>
<reference evidence="1 2" key="1">
    <citation type="journal article" date="2016" name="Nat. Commun.">
        <title>Thousands of microbial genomes shed light on interconnected biogeochemical processes in an aquifer system.</title>
        <authorList>
            <person name="Anantharaman K."/>
            <person name="Brown C.T."/>
            <person name="Hug L.A."/>
            <person name="Sharon I."/>
            <person name="Castelle C.J."/>
            <person name="Probst A.J."/>
            <person name="Thomas B.C."/>
            <person name="Singh A."/>
            <person name="Wilkins M.J."/>
            <person name="Karaoz U."/>
            <person name="Brodie E.L."/>
            <person name="Williams K.H."/>
            <person name="Hubbard S.S."/>
            <person name="Banfield J.F."/>
        </authorList>
    </citation>
    <scope>NUCLEOTIDE SEQUENCE [LARGE SCALE GENOMIC DNA]</scope>
</reference>
<evidence type="ECO:0000313" key="2">
    <source>
        <dbReference type="Proteomes" id="UP000176404"/>
    </source>
</evidence>
<evidence type="ECO:0000313" key="1">
    <source>
        <dbReference type="EMBL" id="OGM60639.1"/>
    </source>
</evidence>
<organism evidence="1 2">
    <name type="scientific">Candidatus Woesebacteria bacterium RIFCSPLOWO2_01_FULL_39_10b</name>
    <dbReference type="NCBI Taxonomy" id="1802517"/>
    <lineage>
        <taxon>Bacteria</taxon>
        <taxon>Candidatus Woeseibacteriota</taxon>
    </lineage>
</organism>
<sequence>MEIKPGIYRCPYGAGQVEVTDEVPDLGRRLADIQLECSTSYNEYSCKCRIAEVLDTVRGKIRSSKKP</sequence>
<gene>
    <name evidence="1" type="ORF">A2892_01165</name>
</gene>
<proteinExistence type="predicted"/>
<dbReference type="STRING" id="1802517.A2892_01165"/>
<comment type="caution">
    <text evidence="1">The sequence shown here is derived from an EMBL/GenBank/DDBJ whole genome shotgun (WGS) entry which is preliminary data.</text>
</comment>
<dbReference type="EMBL" id="MGHD01000003">
    <property type="protein sequence ID" value="OGM60639.1"/>
    <property type="molecule type" value="Genomic_DNA"/>
</dbReference>